<reference evidence="2" key="1">
    <citation type="submission" date="2021-02" db="EMBL/GenBank/DDBJ databases">
        <authorList>
            <person name="Nowell W R."/>
        </authorList>
    </citation>
    <scope>NUCLEOTIDE SEQUENCE</scope>
</reference>
<feature type="non-terminal residue" evidence="2">
    <location>
        <position position="82"/>
    </location>
</feature>
<feature type="non-terminal residue" evidence="2">
    <location>
        <position position="1"/>
    </location>
</feature>
<dbReference type="AlphaFoldDB" id="A0A8S2UX37"/>
<dbReference type="Proteomes" id="UP000681720">
    <property type="component" value="Unassembled WGS sequence"/>
</dbReference>
<dbReference type="EMBL" id="CAJOBJ010047126">
    <property type="protein sequence ID" value="CAF4355877.1"/>
    <property type="molecule type" value="Genomic_DNA"/>
</dbReference>
<sequence length="82" mass="9092">APVWNPFGRPGAGAPMSNELQQKPSQPLSNIAMPYRPPDTSSIQTNIVLNDQTHVPAAMRTNLLFGDVRFEDDVKTAKEMER</sequence>
<comment type="caution">
    <text evidence="2">The sequence shown here is derived from an EMBL/GenBank/DDBJ whole genome shotgun (WGS) entry which is preliminary data.</text>
</comment>
<accession>A0A8S2UX37</accession>
<evidence type="ECO:0000256" key="1">
    <source>
        <dbReference type="SAM" id="MobiDB-lite"/>
    </source>
</evidence>
<proteinExistence type="predicted"/>
<name>A0A8S2UX37_9BILA</name>
<gene>
    <name evidence="2" type="ORF">GIL414_LOCUS28176</name>
</gene>
<protein>
    <submittedName>
        <fullName evidence="2">Uncharacterized protein</fullName>
    </submittedName>
</protein>
<evidence type="ECO:0000313" key="3">
    <source>
        <dbReference type="Proteomes" id="UP000681720"/>
    </source>
</evidence>
<feature type="region of interest" description="Disordered" evidence="1">
    <location>
        <begin position="1"/>
        <end position="22"/>
    </location>
</feature>
<organism evidence="2 3">
    <name type="scientific">Rotaria magnacalcarata</name>
    <dbReference type="NCBI Taxonomy" id="392030"/>
    <lineage>
        <taxon>Eukaryota</taxon>
        <taxon>Metazoa</taxon>
        <taxon>Spiralia</taxon>
        <taxon>Gnathifera</taxon>
        <taxon>Rotifera</taxon>
        <taxon>Eurotatoria</taxon>
        <taxon>Bdelloidea</taxon>
        <taxon>Philodinida</taxon>
        <taxon>Philodinidae</taxon>
        <taxon>Rotaria</taxon>
    </lineage>
</organism>
<evidence type="ECO:0000313" key="2">
    <source>
        <dbReference type="EMBL" id="CAF4355877.1"/>
    </source>
</evidence>